<organism evidence="1 2">
    <name type="scientific">Crepidotus variabilis</name>
    <dbReference type="NCBI Taxonomy" id="179855"/>
    <lineage>
        <taxon>Eukaryota</taxon>
        <taxon>Fungi</taxon>
        <taxon>Dikarya</taxon>
        <taxon>Basidiomycota</taxon>
        <taxon>Agaricomycotina</taxon>
        <taxon>Agaricomycetes</taxon>
        <taxon>Agaricomycetidae</taxon>
        <taxon>Agaricales</taxon>
        <taxon>Agaricineae</taxon>
        <taxon>Crepidotaceae</taxon>
        <taxon>Crepidotus</taxon>
    </lineage>
</organism>
<feature type="non-terminal residue" evidence="1">
    <location>
        <position position="1"/>
    </location>
</feature>
<dbReference type="Proteomes" id="UP000807306">
    <property type="component" value="Unassembled WGS sequence"/>
</dbReference>
<reference evidence="1" key="1">
    <citation type="submission" date="2020-11" db="EMBL/GenBank/DDBJ databases">
        <authorList>
            <consortium name="DOE Joint Genome Institute"/>
            <person name="Ahrendt S."/>
            <person name="Riley R."/>
            <person name="Andreopoulos W."/>
            <person name="Labutti K."/>
            <person name="Pangilinan J."/>
            <person name="Ruiz-Duenas F.J."/>
            <person name="Barrasa J.M."/>
            <person name="Sanchez-Garcia M."/>
            <person name="Camarero S."/>
            <person name="Miyauchi S."/>
            <person name="Serrano A."/>
            <person name="Linde D."/>
            <person name="Babiker R."/>
            <person name="Drula E."/>
            <person name="Ayuso-Fernandez I."/>
            <person name="Pacheco R."/>
            <person name="Padilla G."/>
            <person name="Ferreira P."/>
            <person name="Barriuso J."/>
            <person name="Kellner H."/>
            <person name="Castanera R."/>
            <person name="Alfaro M."/>
            <person name="Ramirez L."/>
            <person name="Pisabarro A.G."/>
            <person name="Kuo A."/>
            <person name="Tritt A."/>
            <person name="Lipzen A."/>
            <person name="He G."/>
            <person name="Yan M."/>
            <person name="Ng V."/>
            <person name="Cullen D."/>
            <person name="Martin F."/>
            <person name="Rosso M.-N."/>
            <person name="Henrissat B."/>
            <person name="Hibbett D."/>
            <person name="Martinez A.T."/>
            <person name="Grigoriev I.V."/>
        </authorList>
    </citation>
    <scope>NUCLEOTIDE SEQUENCE</scope>
    <source>
        <strain evidence="1">CBS 506.95</strain>
    </source>
</reference>
<protein>
    <submittedName>
        <fullName evidence="1">Uncharacterized protein</fullName>
    </submittedName>
</protein>
<evidence type="ECO:0000313" key="1">
    <source>
        <dbReference type="EMBL" id="KAF9526286.1"/>
    </source>
</evidence>
<dbReference type="EMBL" id="MU157873">
    <property type="protein sequence ID" value="KAF9526286.1"/>
    <property type="molecule type" value="Genomic_DNA"/>
</dbReference>
<gene>
    <name evidence="1" type="ORF">CPB83DRAFT_858113</name>
</gene>
<proteinExistence type="predicted"/>
<dbReference type="AlphaFoldDB" id="A0A9P6EBD8"/>
<evidence type="ECO:0000313" key="2">
    <source>
        <dbReference type="Proteomes" id="UP000807306"/>
    </source>
</evidence>
<comment type="caution">
    <text evidence="1">The sequence shown here is derived from an EMBL/GenBank/DDBJ whole genome shotgun (WGS) entry which is preliminary data.</text>
</comment>
<keyword evidence="2" id="KW-1185">Reference proteome</keyword>
<accession>A0A9P6EBD8</accession>
<name>A0A9P6EBD8_9AGAR</name>
<sequence>VARKVYICSQTNQIDTQQAAMVEKSHPPIAACFGDESGTMVRAEQCFALLPNLSSWHLINHIHSILHA</sequence>